<dbReference type="CDD" id="cd18023">
    <property type="entry name" value="DEXHc_HFM1"/>
    <property type="match status" value="1"/>
</dbReference>
<evidence type="ECO:0000256" key="4">
    <source>
        <dbReference type="ARBA" id="ARBA00022806"/>
    </source>
</evidence>
<dbReference type="SUPFAM" id="SSF52540">
    <property type="entry name" value="P-loop containing nucleoside triphosphate hydrolases"/>
    <property type="match status" value="1"/>
</dbReference>
<comment type="caution">
    <text evidence="14">The sequence shown here is derived from an EMBL/GenBank/DDBJ whole genome shotgun (WGS) entry which is preliminary data.</text>
</comment>
<dbReference type="GO" id="GO:0005524">
    <property type="term" value="F:ATP binding"/>
    <property type="evidence" value="ECO:0007669"/>
    <property type="project" value="UniProtKB-KW"/>
</dbReference>
<evidence type="ECO:0000256" key="11">
    <source>
        <dbReference type="SAM" id="MobiDB-lite"/>
    </source>
</evidence>
<dbReference type="PANTHER" id="PTHR47835">
    <property type="entry name" value="HFM1, ATP DEPENDENT DNA HELICASE HOMOLOG"/>
    <property type="match status" value="1"/>
</dbReference>
<dbReference type="SMART" id="SM00973">
    <property type="entry name" value="Sec63"/>
    <property type="match status" value="1"/>
</dbReference>
<evidence type="ECO:0000256" key="1">
    <source>
        <dbReference type="ARBA" id="ARBA00010140"/>
    </source>
</evidence>
<evidence type="ECO:0000256" key="8">
    <source>
        <dbReference type="ARBA" id="ARBA00034617"/>
    </source>
</evidence>
<proteinExistence type="inferred from homology"/>
<evidence type="ECO:0000256" key="6">
    <source>
        <dbReference type="ARBA" id="ARBA00023235"/>
    </source>
</evidence>
<dbReference type="GO" id="GO:0016787">
    <property type="term" value="F:hydrolase activity"/>
    <property type="evidence" value="ECO:0007669"/>
    <property type="project" value="UniProtKB-KW"/>
</dbReference>
<accession>A0AAD6RS06</accession>
<dbReference type="Pfam" id="PF23445">
    <property type="entry name" value="WHD_SNRNP200"/>
    <property type="match status" value="1"/>
</dbReference>
<sequence>MHLACVRITKERTSCSIMDSYTLKSVSDLPPPFRSIFSFRYFNSLQSECFPVCYHSDVNMVISAPTGSGKTVLFELCVLRLLSRFVSEGRFVHVKGMLKTIYIAPSKALVQEKLRDWTQKFGSLGINCLELTGDNEFYNTRTIQEADIILTTPEKFDSVTRYRIKDGGLSFFSDIGLLLIDEVHLLNDPRGAALEAIVSRIKMLAHKPEMKSSPLSCVRFLAVSATIPNIEDLAEWLNVPVQGIKRFGEEMRPVKLTTKVFDILMHYSRGKSALVFCSTRKGAQEAALKLSQTAMTFGYSNPFIKDKEQQERLREASLSCSDKQLQSYILYGVGYHNGGLCLKDRSLIEGLFLKGDIKILCTTNTLAHGINLPAHTVVIKSTQHFNKEKGLYMEYDRSMILQMCGRAGRPPFDDTGMVIIMTRRETVHLYENILSGCEMVESQLLSCVTEHLTAEIVQLTVSDIARAIEWMKCSYLYNPEHYAVKQGISRDRIEKQMQEITVQKVNELSHHQMIWTDKDGFLLKPLEPGRLMTRYYLKFNTMKHVMQTPENCSLEDALNVICHAEEIAWIQLRRNEKKLLNDINIDKDCRIRFHINGDKQKRKKRIQTREEKIFVLANDCLTGDPSVHDLSLTQDMNSICSNGCRIARCMKEYFIFKRNYKGAINSTLLAKSLYQKLWDDSPYLLKQLPGIGMVTAKALHSMGIKSFDTLAEADPRRIEILTGRKFPFGNHIKDSLLSLPPKVSMSIEENECHRRGVSKFIVTLTRLSQPLQSSKRHYADMIVGTEEDNLIHFHEKIRVDEFSSPYSAAFLLSIPQQKKLTLKANLIFEEYSNRNFDIVNLESFIVHAVGLDFHQKLVLMKESNPETNKNRCKQPSLFPPPGDVCVIEDESETTSYEGEPGFEIQNDSCKIISEQTIFEHIREKAKNFPLLTTSSNVCSPSSEAMLLTRKRRRDKAIELDSAPNATEETEGSRISLAFLNVTSEQGESERHGHDSYKLMTPKHHTSPRRFVVDLVDDSDGLNGPTKDTIFDHIRKKAQYFPALSRTMQFDSVAGTKEYSFENQPDFCIAASQVLKEENTDRSTGETIIISDSETRRGIDAHSTEPGSRVKDDTFSRSPHGERGGSSAPSKASCINTDPSCIEMLPFDISMIKHNTRLAGSRNSTAYGRKKQSSPNGSKRHCCSLEMAGKNREVDSFLGFTSVFSFL</sequence>
<keyword evidence="4 14" id="KW-0347">Helicase</keyword>
<evidence type="ECO:0000256" key="3">
    <source>
        <dbReference type="ARBA" id="ARBA00022801"/>
    </source>
</evidence>
<dbReference type="AlphaFoldDB" id="A0AAD6RS06"/>
<dbReference type="PANTHER" id="PTHR47835:SF3">
    <property type="entry name" value="HELICASE FOR MEIOSIS 1"/>
    <property type="match status" value="1"/>
</dbReference>
<keyword evidence="7" id="KW-0469">Meiosis</keyword>
<evidence type="ECO:0000313" key="15">
    <source>
        <dbReference type="Proteomes" id="UP001164929"/>
    </source>
</evidence>
<feature type="domain" description="Helicase C-terminal" evidence="13">
    <location>
        <begin position="259"/>
        <end position="456"/>
    </location>
</feature>
<dbReference type="SUPFAM" id="SSF158702">
    <property type="entry name" value="Sec63 N-terminal domain-like"/>
    <property type="match status" value="1"/>
</dbReference>
<keyword evidence="3" id="KW-0378">Hydrolase</keyword>
<dbReference type="Pfam" id="PF00270">
    <property type="entry name" value="DEAD"/>
    <property type="match status" value="1"/>
</dbReference>
<dbReference type="GO" id="GO:0003676">
    <property type="term" value="F:nucleic acid binding"/>
    <property type="evidence" value="ECO:0007669"/>
    <property type="project" value="InterPro"/>
</dbReference>
<dbReference type="EMBL" id="JAQIZT010000001">
    <property type="protein sequence ID" value="KAJ7014089.1"/>
    <property type="molecule type" value="Genomic_DNA"/>
</dbReference>
<dbReference type="InterPro" id="IPR011545">
    <property type="entry name" value="DEAD/DEAH_box_helicase_dom"/>
</dbReference>
<evidence type="ECO:0000256" key="5">
    <source>
        <dbReference type="ARBA" id="ARBA00022840"/>
    </source>
</evidence>
<dbReference type="Pfam" id="PF02889">
    <property type="entry name" value="Sec63"/>
    <property type="match status" value="1"/>
</dbReference>
<gene>
    <name evidence="14" type="ORF">NC653_003647</name>
</gene>
<dbReference type="InterPro" id="IPR004179">
    <property type="entry name" value="Sec63-dom"/>
</dbReference>
<dbReference type="GO" id="GO:0043138">
    <property type="term" value="F:3'-5' DNA helicase activity"/>
    <property type="evidence" value="ECO:0007669"/>
    <property type="project" value="UniProtKB-EC"/>
</dbReference>
<dbReference type="GO" id="GO:0007131">
    <property type="term" value="P:reciprocal meiotic recombination"/>
    <property type="evidence" value="ECO:0007669"/>
    <property type="project" value="UniProtKB-ARBA"/>
</dbReference>
<comment type="catalytic activity">
    <reaction evidence="8">
        <text>Couples ATP hydrolysis with the unwinding of duplex DNA by translocating in the 3'-5' direction.</text>
        <dbReference type="EC" id="5.6.2.4"/>
    </reaction>
</comment>
<feature type="domain" description="Helicase ATP-binding" evidence="12">
    <location>
        <begin position="51"/>
        <end position="245"/>
    </location>
</feature>
<dbReference type="Pfam" id="PF00271">
    <property type="entry name" value="Helicase_C"/>
    <property type="match status" value="1"/>
</dbReference>
<dbReference type="SMART" id="SM00490">
    <property type="entry name" value="HELICc"/>
    <property type="match status" value="1"/>
</dbReference>
<protein>
    <recommendedName>
        <fullName evidence="9">DNA 3'-5' helicase</fullName>
        <ecNumber evidence="9">5.6.2.4</ecNumber>
    </recommendedName>
</protein>
<dbReference type="Gene3D" id="3.40.50.300">
    <property type="entry name" value="P-loop containing nucleotide triphosphate hydrolases"/>
    <property type="match status" value="2"/>
</dbReference>
<comment type="similarity">
    <text evidence="1">Belongs to the helicase family. SKI2 subfamily.</text>
</comment>
<name>A0AAD6RS06_9ROSI</name>
<evidence type="ECO:0000256" key="7">
    <source>
        <dbReference type="ARBA" id="ARBA00023254"/>
    </source>
</evidence>
<dbReference type="Proteomes" id="UP001164929">
    <property type="component" value="Chromosome 1"/>
</dbReference>
<keyword evidence="15" id="KW-1185">Reference proteome</keyword>
<evidence type="ECO:0000256" key="9">
    <source>
        <dbReference type="ARBA" id="ARBA00034808"/>
    </source>
</evidence>
<keyword evidence="6" id="KW-0413">Isomerase</keyword>
<evidence type="ECO:0000313" key="14">
    <source>
        <dbReference type="EMBL" id="KAJ7014089.1"/>
    </source>
</evidence>
<dbReference type="InterPro" id="IPR036388">
    <property type="entry name" value="WH-like_DNA-bd_sf"/>
</dbReference>
<dbReference type="CDD" id="cd18795">
    <property type="entry name" value="SF2_C_Ski2"/>
    <property type="match status" value="1"/>
</dbReference>
<dbReference type="EC" id="5.6.2.4" evidence="9"/>
<dbReference type="Gene3D" id="1.10.3380.10">
    <property type="entry name" value="Sec63 N-terminal domain-like domain"/>
    <property type="match status" value="1"/>
</dbReference>
<evidence type="ECO:0000259" key="12">
    <source>
        <dbReference type="PROSITE" id="PS51192"/>
    </source>
</evidence>
<keyword evidence="5" id="KW-0067">ATP-binding</keyword>
<keyword evidence="2" id="KW-0547">Nucleotide-binding</keyword>
<dbReference type="InterPro" id="IPR057842">
    <property type="entry name" value="WH_MER3"/>
</dbReference>
<reference evidence="14 15" key="1">
    <citation type="journal article" date="2023" name="Mol. Ecol. Resour.">
        <title>Chromosome-level genome assembly of a triploid poplar Populus alba 'Berolinensis'.</title>
        <authorList>
            <person name="Chen S."/>
            <person name="Yu Y."/>
            <person name="Wang X."/>
            <person name="Wang S."/>
            <person name="Zhang T."/>
            <person name="Zhou Y."/>
            <person name="He R."/>
            <person name="Meng N."/>
            <person name="Wang Y."/>
            <person name="Liu W."/>
            <person name="Liu Z."/>
            <person name="Liu J."/>
            <person name="Guo Q."/>
            <person name="Huang H."/>
            <person name="Sederoff R.R."/>
            <person name="Wang G."/>
            <person name="Qu G."/>
            <person name="Chen S."/>
        </authorList>
    </citation>
    <scope>NUCLEOTIDE SEQUENCE [LARGE SCALE GENOMIC DNA]</scope>
    <source>
        <strain evidence="14">SC-2020</strain>
    </source>
</reference>
<dbReference type="PROSITE" id="PS51192">
    <property type="entry name" value="HELICASE_ATP_BIND_1"/>
    <property type="match status" value="1"/>
</dbReference>
<evidence type="ECO:0000256" key="2">
    <source>
        <dbReference type="ARBA" id="ARBA00022741"/>
    </source>
</evidence>
<dbReference type="PROSITE" id="PS51194">
    <property type="entry name" value="HELICASE_CTER"/>
    <property type="match status" value="1"/>
</dbReference>
<feature type="compositionally biased region" description="Basic and acidic residues" evidence="11">
    <location>
        <begin position="1092"/>
        <end position="1122"/>
    </location>
</feature>
<dbReference type="SMART" id="SM00487">
    <property type="entry name" value="DEXDc"/>
    <property type="match status" value="1"/>
</dbReference>
<comment type="catalytic activity">
    <reaction evidence="10">
        <text>ATP + H2O = ADP + phosphate + H(+)</text>
        <dbReference type="Rhea" id="RHEA:13065"/>
        <dbReference type="ChEBI" id="CHEBI:15377"/>
        <dbReference type="ChEBI" id="CHEBI:15378"/>
        <dbReference type="ChEBI" id="CHEBI:30616"/>
        <dbReference type="ChEBI" id="CHEBI:43474"/>
        <dbReference type="ChEBI" id="CHEBI:456216"/>
        <dbReference type="EC" id="5.6.2.4"/>
    </reaction>
</comment>
<organism evidence="14 15">
    <name type="scientific">Populus alba x Populus x berolinensis</name>
    <dbReference type="NCBI Taxonomy" id="444605"/>
    <lineage>
        <taxon>Eukaryota</taxon>
        <taxon>Viridiplantae</taxon>
        <taxon>Streptophyta</taxon>
        <taxon>Embryophyta</taxon>
        <taxon>Tracheophyta</taxon>
        <taxon>Spermatophyta</taxon>
        <taxon>Magnoliopsida</taxon>
        <taxon>eudicotyledons</taxon>
        <taxon>Gunneridae</taxon>
        <taxon>Pentapetalae</taxon>
        <taxon>rosids</taxon>
        <taxon>fabids</taxon>
        <taxon>Malpighiales</taxon>
        <taxon>Salicaceae</taxon>
        <taxon>Saliceae</taxon>
        <taxon>Populus</taxon>
    </lineage>
</organism>
<evidence type="ECO:0000259" key="13">
    <source>
        <dbReference type="PROSITE" id="PS51194"/>
    </source>
</evidence>
<feature type="region of interest" description="Disordered" evidence="11">
    <location>
        <begin position="1079"/>
        <end position="1132"/>
    </location>
</feature>
<dbReference type="InterPro" id="IPR052247">
    <property type="entry name" value="Meiotic_Crossover_Helicase"/>
</dbReference>
<dbReference type="FunFam" id="1.10.3380.10:FF:000008">
    <property type="entry name" value="DExH-box ATP-dependent RNA helicase DExH17"/>
    <property type="match status" value="1"/>
</dbReference>
<dbReference type="FunFam" id="3.40.50.300:FF:001076">
    <property type="entry name" value="ATP-dependent DNA helicase MER3"/>
    <property type="match status" value="1"/>
</dbReference>
<dbReference type="InterPro" id="IPR027417">
    <property type="entry name" value="P-loop_NTPase"/>
</dbReference>
<dbReference type="Gene3D" id="1.10.10.10">
    <property type="entry name" value="Winged helix-like DNA-binding domain superfamily/Winged helix DNA-binding domain"/>
    <property type="match status" value="1"/>
</dbReference>
<dbReference type="Gene3D" id="1.10.150.20">
    <property type="entry name" value="5' to 3' exonuclease, C-terminal subdomain"/>
    <property type="match status" value="1"/>
</dbReference>
<dbReference type="InterPro" id="IPR001650">
    <property type="entry name" value="Helicase_C-like"/>
</dbReference>
<dbReference type="InterPro" id="IPR014001">
    <property type="entry name" value="Helicase_ATP-bd"/>
</dbReference>
<evidence type="ECO:0000256" key="10">
    <source>
        <dbReference type="ARBA" id="ARBA00048988"/>
    </source>
</evidence>